<evidence type="ECO:0000256" key="1">
    <source>
        <dbReference type="SAM" id="MobiDB-lite"/>
    </source>
</evidence>
<dbReference type="RefSeq" id="YP_009321444.1">
    <property type="nucleotide sequence ID" value="NC_031906.1"/>
</dbReference>
<dbReference type="EMBL" id="KU686199">
    <property type="protein sequence ID" value="AOV59164.1"/>
    <property type="molecule type" value="Genomic_DNA"/>
</dbReference>
<dbReference type="GeneID" id="30306471"/>
<evidence type="ECO:0000313" key="5">
    <source>
        <dbReference type="Proteomes" id="UP000204537"/>
    </source>
</evidence>
<dbReference type="Proteomes" id="UP000240804">
    <property type="component" value="Segment"/>
</dbReference>
<evidence type="ECO:0000313" key="6">
    <source>
        <dbReference type="Proteomes" id="UP000240804"/>
    </source>
</evidence>
<proteinExistence type="predicted"/>
<dbReference type="EMBL" id="KU686197">
    <property type="protein sequence ID" value="AOV58685.1"/>
    <property type="molecule type" value="Genomic_DNA"/>
</dbReference>
<evidence type="ECO:0000313" key="3">
    <source>
        <dbReference type="EMBL" id="AOV58925.1"/>
    </source>
</evidence>
<feature type="region of interest" description="Disordered" evidence="1">
    <location>
        <begin position="29"/>
        <end position="111"/>
    </location>
</feature>
<organism evidence="4 5">
    <name type="scientific">Synechococcus phage S-CAM3</name>
    <dbReference type="NCBI Taxonomy" id="1883366"/>
    <lineage>
        <taxon>Viruses</taxon>
        <taxon>Duplodnaviria</taxon>
        <taxon>Heunggongvirae</taxon>
        <taxon>Uroviricota</taxon>
        <taxon>Caudoviricetes</taxon>
        <taxon>Pantevenvirales</taxon>
        <taxon>Kyanoviridae</taxon>
        <taxon>Charybdisvirus</taxon>
        <taxon>Charybdisvirus scam3</taxon>
    </lineage>
</organism>
<feature type="region of interest" description="Disordered" evidence="1">
    <location>
        <begin position="338"/>
        <end position="367"/>
    </location>
</feature>
<dbReference type="KEGG" id="vg:30306471"/>
<dbReference type="OrthoDB" id="13621at10239"/>
<feature type="compositionally biased region" description="Basic and acidic residues" evidence="1">
    <location>
        <begin position="71"/>
        <end position="87"/>
    </location>
</feature>
<gene>
    <name evidence="4" type="ORF">C421010_181</name>
    <name evidence="2" type="ORF">S250808_180</name>
    <name evidence="3" type="ORF">T040910_181</name>
</gene>
<protein>
    <submittedName>
        <fullName evidence="4">Uncharacterized protein</fullName>
    </submittedName>
</protein>
<sequence>MERQKPVNSVKHNDAYSQALIEAYGKWMGGDGFQQSTIEETTAIPAPEKKELPTPGPAGGADASTSIPDLSGKDNKEDDFSTKDPKEGSGAPDPATNLRVGAGVKQSHGSEIKDTTKVVAREGYGAGKKKCPECGGKGCSHCGDTGFHKMKKEDVDILDEKKGLYANIHAKRKRGGSPAKPGSKNYPAKDAFAKSEKTAKKEEVSFELDGETYIFEREVIEEGSMKQARKNVGASTCWKGYKAQGTKKKGGKTVPNCVKEYFEKDPKTGKMVKKHNCAKKVKKEGIEYDVVAGEHTLLEDGTVTHYDIIRENTIYHNVPVEELEIMISEVHEHVVNDDKNKEVLGEKKLDPVGKEDKDIDNDGDHDKSDKYLLARRKKVSKIINTKKKMKEQAEIRKEIEEEKK</sequence>
<evidence type="ECO:0000313" key="2">
    <source>
        <dbReference type="EMBL" id="AOV58685.1"/>
    </source>
</evidence>
<dbReference type="Proteomes" id="UP000240920">
    <property type="component" value="Segment"/>
</dbReference>
<keyword evidence="5" id="KW-1185">Reference proteome</keyword>
<dbReference type="Proteomes" id="UP000204537">
    <property type="component" value="Segment"/>
</dbReference>
<name>A0A1D8KKK7_9CAUD</name>
<dbReference type="EMBL" id="KU686198">
    <property type="protein sequence ID" value="AOV58925.1"/>
    <property type="molecule type" value="Genomic_DNA"/>
</dbReference>
<accession>A0A1D8KKK7</accession>
<reference evidence="5 6" key="1">
    <citation type="journal article" date="2016" name="Virology">
        <title>The genomic content and context of auxiliary metabolic genes in marine cyanomyoviruses.</title>
        <authorList>
            <person name="Crummett L.T."/>
            <person name="Puxty R.J."/>
            <person name="Weihe C."/>
            <person name="Marston M.F."/>
            <person name="Martiny J.B."/>
        </authorList>
    </citation>
    <scope>NUCLEOTIDE SEQUENCE [LARGE SCALE GENOMIC DNA]</scope>
    <source>
        <strain evidence="2">0808SB25</strain>
        <strain evidence="3">0910TB04</strain>
        <strain evidence="4">1010CC42</strain>
    </source>
</reference>
<evidence type="ECO:0000313" key="4">
    <source>
        <dbReference type="EMBL" id="AOV59164.1"/>
    </source>
</evidence>